<name>A0A7W3XXE5_9ACTN</name>
<dbReference type="PANTHER" id="PTHR10587">
    <property type="entry name" value="GLYCOSYL TRANSFERASE-RELATED"/>
    <property type="match status" value="1"/>
</dbReference>
<dbReference type="PANTHER" id="PTHR10587:SF133">
    <property type="entry name" value="CHITIN DEACETYLASE 1-RELATED"/>
    <property type="match status" value="1"/>
</dbReference>
<accession>A0A7W3XXE5</accession>
<dbReference type="InterPro" id="IPR002509">
    <property type="entry name" value="NODB_dom"/>
</dbReference>
<proteinExistence type="inferred from homology"/>
<dbReference type="Proteomes" id="UP000530234">
    <property type="component" value="Unassembled WGS sequence"/>
</dbReference>
<feature type="domain" description="NodB homology" evidence="11">
    <location>
        <begin position="274"/>
        <end position="454"/>
    </location>
</feature>
<dbReference type="InterPro" id="IPR011330">
    <property type="entry name" value="Glyco_hydro/deAcase_b/a-brl"/>
</dbReference>
<dbReference type="InterPro" id="IPR025857">
    <property type="entry name" value="MacB_PCD"/>
</dbReference>
<evidence type="ECO:0000313" key="12">
    <source>
        <dbReference type="EMBL" id="MBB0230722.1"/>
    </source>
</evidence>
<evidence type="ECO:0000256" key="1">
    <source>
        <dbReference type="ARBA" id="ARBA00004651"/>
    </source>
</evidence>
<evidence type="ECO:0000256" key="5">
    <source>
        <dbReference type="ARBA" id="ARBA00022801"/>
    </source>
</evidence>
<dbReference type="Pfam" id="PF02687">
    <property type="entry name" value="FtsX"/>
    <property type="match status" value="1"/>
</dbReference>
<evidence type="ECO:0000256" key="2">
    <source>
        <dbReference type="ARBA" id="ARBA00022475"/>
    </source>
</evidence>
<dbReference type="Gene3D" id="3.20.20.370">
    <property type="entry name" value="Glycoside hydrolase/deacetylase"/>
    <property type="match status" value="1"/>
</dbReference>
<dbReference type="SUPFAM" id="SSF88713">
    <property type="entry name" value="Glycoside hydrolase/deacetylase"/>
    <property type="match status" value="1"/>
</dbReference>
<comment type="subcellular location">
    <subcellularLocation>
        <location evidence="1">Cell membrane</location>
        <topology evidence="1">Multi-pass membrane protein</topology>
    </subcellularLocation>
</comment>
<comment type="caution">
    <text evidence="12">The sequence shown here is derived from an EMBL/GenBank/DDBJ whole genome shotgun (WGS) entry which is preliminary data.</text>
</comment>
<reference evidence="13" key="1">
    <citation type="submission" date="2019-10" db="EMBL/GenBank/DDBJ databases">
        <title>Streptomyces sp. nov., a novel actinobacterium isolated from alkaline environment.</title>
        <authorList>
            <person name="Golinska P."/>
        </authorList>
    </citation>
    <scope>NUCLEOTIDE SEQUENCE [LARGE SCALE GENOMIC DNA]</scope>
    <source>
        <strain evidence="13">DSM 42108</strain>
    </source>
</reference>
<dbReference type="GO" id="GO:0016810">
    <property type="term" value="F:hydrolase activity, acting on carbon-nitrogen (but not peptide) bonds"/>
    <property type="evidence" value="ECO:0007669"/>
    <property type="project" value="InterPro"/>
</dbReference>
<keyword evidence="3 10" id="KW-0812">Transmembrane</keyword>
<dbReference type="GO" id="GO:0046872">
    <property type="term" value="F:metal ion binding"/>
    <property type="evidence" value="ECO:0007669"/>
    <property type="project" value="UniProtKB-KW"/>
</dbReference>
<evidence type="ECO:0000256" key="10">
    <source>
        <dbReference type="SAM" id="Phobius"/>
    </source>
</evidence>
<evidence type="ECO:0000256" key="3">
    <source>
        <dbReference type="ARBA" id="ARBA00022692"/>
    </source>
</evidence>
<keyword evidence="5" id="KW-0378">Hydrolase</keyword>
<dbReference type="CDD" id="cd10917">
    <property type="entry name" value="CE4_NodB_like_6s_7s"/>
    <property type="match status" value="1"/>
</dbReference>
<dbReference type="PROSITE" id="PS51677">
    <property type="entry name" value="NODB"/>
    <property type="match status" value="1"/>
</dbReference>
<evidence type="ECO:0000256" key="4">
    <source>
        <dbReference type="ARBA" id="ARBA00022723"/>
    </source>
</evidence>
<protein>
    <submittedName>
        <fullName evidence="12">Polysaccharide deacetylase family protein</fullName>
    </submittedName>
</protein>
<evidence type="ECO:0000313" key="13">
    <source>
        <dbReference type="Proteomes" id="UP000530234"/>
    </source>
</evidence>
<evidence type="ECO:0000256" key="7">
    <source>
        <dbReference type="ARBA" id="ARBA00023136"/>
    </source>
</evidence>
<dbReference type="AlphaFoldDB" id="A0A7W3XXE5"/>
<dbReference type="EMBL" id="VKHS01000337">
    <property type="protein sequence ID" value="MBB0230722.1"/>
    <property type="molecule type" value="Genomic_DNA"/>
</dbReference>
<evidence type="ECO:0000256" key="8">
    <source>
        <dbReference type="ARBA" id="ARBA00038076"/>
    </source>
</evidence>
<evidence type="ECO:0000256" key="9">
    <source>
        <dbReference type="SAM" id="MobiDB-lite"/>
    </source>
</evidence>
<gene>
    <name evidence="12" type="ORF">FOE67_14645</name>
</gene>
<dbReference type="GO" id="GO:0005975">
    <property type="term" value="P:carbohydrate metabolic process"/>
    <property type="evidence" value="ECO:0007669"/>
    <property type="project" value="InterPro"/>
</dbReference>
<feature type="compositionally biased region" description="Basic and acidic residues" evidence="9">
    <location>
        <begin position="14"/>
        <end position="23"/>
    </location>
</feature>
<evidence type="ECO:0000259" key="11">
    <source>
        <dbReference type="PROSITE" id="PS51677"/>
    </source>
</evidence>
<feature type="region of interest" description="Disordered" evidence="9">
    <location>
        <begin position="1"/>
        <end position="26"/>
    </location>
</feature>
<dbReference type="InterPro" id="IPR050248">
    <property type="entry name" value="Polysacc_deacetylase_ArnD"/>
</dbReference>
<dbReference type="InterPro" id="IPR003838">
    <property type="entry name" value="ABC3_permease_C"/>
</dbReference>
<keyword evidence="6 10" id="KW-1133">Transmembrane helix</keyword>
<feature type="transmembrane region" description="Helical" evidence="10">
    <location>
        <begin position="129"/>
        <end position="151"/>
    </location>
</feature>
<dbReference type="Pfam" id="PF12704">
    <property type="entry name" value="MacB_PCD"/>
    <property type="match status" value="1"/>
</dbReference>
<keyword evidence="13" id="KW-1185">Reference proteome</keyword>
<keyword evidence="2" id="KW-1003">Cell membrane</keyword>
<dbReference type="Pfam" id="PF01522">
    <property type="entry name" value="Polysacc_deac_1"/>
    <property type="match status" value="1"/>
</dbReference>
<organism evidence="12 13">
    <name type="scientific">Streptomyces calidiresistens</name>
    <dbReference type="NCBI Taxonomy" id="1485586"/>
    <lineage>
        <taxon>Bacteria</taxon>
        <taxon>Bacillati</taxon>
        <taxon>Actinomycetota</taxon>
        <taxon>Actinomycetes</taxon>
        <taxon>Kitasatosporales</taxon>
        <taxon>Streptomycetaceae</taxon>
        <taxon>Streptomyces</taxon>
    </lineage>
</organism>
<sequence length="457" mass="47641">MQDRGAHQRLRRCPARDATRATSEELATGDTLEISGEDYEVIGIATPDSGEAGAEVYLPLDVAQELAGGDPVISTVYVRVTDSRLIGEVADAVTANIADTEVTTASELAETVSGSLGTAAGLAEGVGRWLSVIVLVVAFGVAGLLAAGAVGRRVREFGTLKALGWSRGRVTRQVTAESMATGLVGGALGLPAGLLGARAISSLAPSLTAEWGAGSLPGAGGLDRITGGFSGGPGGGGDASRLRPFAGGAGPPAPRGAVPVREAARLTLPANGARRIALTFDDGPHPEWTPRILETLRRYRTPATFFVIGENVRAHPDLLREVAADGHLIANHSWSHPRLDHLPRSRVREELERTCDLLAGVLGAPPHWARAPYGAWHPPSLEVCAELGMEPLGWSIDTEDWTRPGSSAISRAVLDGAHPGGIVLAHDGGGDRSQSASALDHYLPRLLDRGWTMVRPV</sequence>
<dbReference type="GO" id="GO:0005886">
    <property type="term" value="C:plasma membrane"/>
    <property type="evidence" value="ECO:0007669"/>
    <property type="project" value="UniProtKB-SubCell"/>
</dbReference>
<keyword evidence="7 10" id="KW-0472">Membrane</keyword>
<comment type="similarity">
    <text evidence="8">Belongs to the ABC-4 integral membrane protein family.</text>
</comment>
<evidence type="ECO:0000256" key="6">
    <source>
        <dbReference type="ARBA" id="ARBA00022989"/>
    </source>
</evidence>
<keyword evidence="4" id="KW-0479">Metal-binding</keyword>